<keyword evidence="2" id="KW-0560">Oxidoreductase</keyword>
<dbReference type="RefSeq" id="XP_056851108.1">
    <property type="nucleotide sequence ID" value="XM_056995128.1"/>
</dbReference>
<dbReference type="AlphaFoldDB" id="A0A9W3CII5"/>
<reference evidence="4" key="1">
    <citation type="journal article" date="2019" name="Database">
        <title>The radish genome database (RadishGD): an integrated information resource for radish genomics.</title>
        <authorList>
            <person name="Yu H.J."/>
            <person name="Baek S."/>
            <person name="Lee Y.J."/>
            <person name="Cho A."/>
            <person name="Mun J.H."/>
        </authorList>
    </citation>
    <scope>NUCLEOTIDE SEQUENCE [LARGE SCALE GENOMIC DNA]</scope>
    <source>
        <strain evidence="4">cv. WK10039</strain>
    </source>
</reference>
<organism evidence="4 5">
    <name type="scientific">Raphanus sativus</name>
    <name type="common">Radish</name>
    <name type="synonym">Raphanus raphanistrum var. sativus</name>
    <dbReference type="NCBI Taxonomy" id="3726"/>
    <lineage>
        <taxon>Eukaryota</taxon>
        <taxon>Viridiplantae</taxon>
        <taxon>Streptophyta</taxon>
        <taxon>Embryophyta</taxon>
        <taxon>Tracheophyta</taxon>
        <taxon>Spermatophyta</taxon>
        <taxon>Magnoliopsida</taxon>
        <taxon>eudicotyledons</taxon>
        <taxon>Gunneridae</taxon>
        <taxon>Pentapetalae</taxon>
        <taxon>rosids</taxon>
        <taxon>malvids</taxon>
        <taxon>Brassicales</taxon>
        <taxon>Brassicaceae</taxon>
        <taxon>Brassiceae</taxon>
        <taxon>Raphanus</taxon>
    </lineage>
</organism>
<name>A0A9W3CII5_RAPSA</name>
<evidence type="ECO:0000256" key="3">
    <source>
        <dbReference type="SAM" id="MobiDB-lite"/>
    </source>
</evidence>
<evidence type="ECO:0000313" key="4">
    <source>
        <dbReference type="Proteomes" id="UP000504610"/>
    </source>
</evidence>
<proteinExistence type="predicted"/>
<dbReference type="PANTHER" id="PTHR44419">
    <property type="entry name" value="PROTOCHLOROPHYLLIDE REDUCTASE C, CHLOROPLASTIC"/>
    <property type="match status" value="1"/>
</dbReference>
<sequence length="96" mass="10309">MALQAASLGKSNASSSTSSSSFKESSLFGDTLSDQIKADFVSSSLRCQREQSLRNKGAIIRAQTIATSTPSVTQSTLNRKKTVRKRKFIVTGVHQG</sequence>
<reference evidence="5" key="2">
    <citation type="submission" date="2025-08" db="UniProtKB">
        <authorList>
            <consortium name="RefSeq"/>
        </authorList>
    </citation>
    <scope>IDENTIFICATION</scope>
    <source>
        <tissue evidence="5">Leaf</tissue>
    </source>
</reference>
<dbReference type="PANTHER" id="PTHR44419:SF19">
    <property type="entry name" value="PROTOCHLOROPHYLLIDE REDUCTASE A, CHLOROPLASTIC"/>
    <property type="match status" value="1"/>
</dbReference>
<feature type="region of interest" description="Disordered" evidence="3">
    <location>
        <begin position="1"/>
        <end position="26"/>
    </location>
</feature>
<gene>
    <name evidence="5" type="primary">LOC108853075</name>
</gene>
<evidence type="ECO:0000256" key="2">
    <source>
        <dbReference type="ARBA" id="ARBA00023002"/>
    </source>
</evidence>
<dbReference type="Proteomes" id="UP000504610">
    <property type="component" value="Chromosome 9"/>
</dbReference>
<protein>
    <submittedName>
        <fullName evidence="5">Protochlorophyllide reductase A, chloroplastic isoform X2</fullName>
    </submittedName>
</protein>
<dbReference type="GeneID" id="108853075"/>
<accession>A0A9W3CII5</accession>
<dbReference type="GO" id="GO:0016630">
    <property type="term" value="F:protochlorophyllide reductase activity"/>
    <property type="evidence" value="ECO:0007669"/>
    <property type="project" value="InterPro"/>
</dbReference>
<evidence type="ECO:0000256" key="1">
    <source>
        <dbReference type="ARBA" id="ARBA00022857"/>
    </source>
</evidence>
<dbReference type="InterPro" id="IPR005979">
    <property type="entry name" value="Prochl_reduct"/>
</dbReference>
<keyword evidence="1" id="KW-0521">NADP</keyword>
<keyword evidence="4" id="KW-1185">Reference proteome</keyword>
<evidence type="ECO:0000313" key="5">
    <source>
        <dbReference type="RefSeq" id="XP_056851108.1"/>
    </source>
</evidence>